<reference evidence="1 2" key="1">
    <citation type="journal article" date="2015" name="Microbiome">
        <title>Genomic resolution of linkages in carbon, nitrogen, and sulfur cycling among widespread estuary sediment bacteria.</title>
        <authorList>
            <person name="Baker B.J."/>
            <person name="Lazar C.S."/>
            <person name="Teske A.P."/>
            <person name="Dick G.J."/>
        </authorList>
    </citation>
    <scope>NUCLEOTIDE SEQUENCE [LARGE SCALE GENOMIC DNA]</scope>
    <source>
        <strain evidence="1">SM1_77</strain>
    </source>
</reference>
<sequence>MKKKSRIRSIGTTLFQLSILLLVCIACERNYEEEFEPQLNIFGVLANILQTQEIIVDRTYPIDEPSGPVIDDALVVLSGNGFIDTLEFSYSSQKYLTEPLNVAPLTTYELIVEKDGFDTAHATTTVPGNFTIFFPLFNDTLTFQDTILFARSTAAALYSFVFVHYTGGFGPFFWYEPDPFDSLIQIPVGDYLDEPCTGLFTIYIVAYDSNFYEYYYPEDDSIAQAGVTGGVGLLGSTWTEATSVYVLFE</sequence>
<name>A0A0S8JZL7_UNCW3</name>
<dbReference type="EMBL" id="LJVE01000027">
    <property type="protein sequence ID" value="KPL15000.1"/>
    <property type="molecule type" value="Genomic_DNA"/>
</dbReference>
<dbReference type="InterPro" id="IPR025345">
    <property type="entry name" value="DUF4249"/>
</dbReference>
<dbReference type="Pfam" id="PF14054">
    <property type="entry name" value="DUF4249"/>
    <property type="match status" value="1"/>
</dbReference>
<comment type="caution">
    <text evidence="1">The sequence shown here is derived from an EMBL/GenBank/DDBJ whole genome shotgun (WGS) entry which is preliminary data.</text>
</comment>
<gene>
    <name evidence="1" type="ORF">AMJ74_02390</name>
</gene>
<proteinExistence type="predicted"/>
<organism evidence="1 2">
    <name type="scientific">candidate division WOR_3 bacterium SM1_77</name>
    <dbReference type="NCBI Taxonomy" id="1703778"/>
    <lineage>
        <taxon>Bacteria</taxon>
        <taxon>Bacteria division WOR-3</taxon>
    </lineage>
</organism>
<accession>A0A0S8JZL7</accession>
<dbReference type="Proteomes" id="UP000050975">
    <property type="component" value="Unassembled WGS sequence"/>
</dbReference>
<evidence type="ECO:0000313" key="1">
    <source>
        <dbReference type="EMBL" id="KPL15000.1"/>
    </source>
</evidence>
<dbReference type="AlphaFoldDB" id="A0A0S8JZL7"/>
<evidence type="ECO:0008006" key="3">
    <source>
        <dbReference type="Google" id="ProtNLM"/>
    </source>
</evidence>
<protein>
    <recommendedName>
        <fullName evidence="3">DUF4249 family protein</fullName>
    </recommendedName>
</protein>
<evidence type="ECO:0000313" key="2">
    <source>
        <dbReference type="Proteomes" id="UP000050975"/>
    </source>
</evidence>